<dbReference type="RefSeq" id="WP_235066633.1">
    <property type="nucleotide sequence ID" value="NZ_JAKFGM010000001.1"/>
</dbReference>
<keyword evidence="1" id="KW-1133">Transmembrane helix</keyword>
<evidence type="ECO:0000313" key="3">
    <source>
        <dbReference type="Proteomes" id="UP001139410"/>
    </source>
</evidence>
<comment type="caution">
    <text evidence="2">The sequence shown here is derived from an EMBL/GenBank/DDBJ whole genome shotgun (WGS) entry which is preliminary data.</text>
</comment>
<proteinExistence type="predicted"/>
<dbReference type="Proteomes" id="UP001139410">
    <property type="component" value="Unassembled WGS sequence"/>
</dbReference>
<gene>
    <name evidence="2" type="ORF">LVY65_03580</name>
</gene>
<organism evidence="2 3">
    <name type="scientific">Sphingomonas cremea</name>
    <dbReference type="NCBI Taxonomy" id="2904799"/>
    <lineage>
        <taxon>Bacteria</taxon>
        <taxon>Pseudomonadati</taxon>
        <taxon>Pseudomonadota</taxon>
        <taxon>Alphaproteobacteria</taxon>
        <taxon>Sphingomonadales</taxon>
        <taxon>Sphingomonadaceae</taxon>
        <taxon>Sphingomonas</taxon>
    </lineage>
</organism>
<accession>A0A9X1QL57</accession>
<evidence type="ECO:0008006" key="4">
    <source>
        <dbReference type="Google" id="ProtNLM"/>
    </source>
</evidence>
<keyword evidence="3" id="KW-1185">Reference proteome</keyword>
<dbReference type="EMBL" id="JAKFGM010000001">
    <property type="protein sequence ID" value="MCF2514152.1"/>
    <property type="molecule type" value="Genomic_DNA"/>
</dbReference>
<keyword evidence="1" id="KW-0812">Transmembrane</keyword>
<feature type="transmembrane region" description="Helical" evidence="1">
    <location>
        <begin position="44"/>
        <end position="63"/>
    </location>
</feature>
<name>A0A9X1QL57_9SPHN</name>
<keyword evidence="1" id="KW-0472">Membrane</keyword>
<evidence type="ECO:0000313" key="2">
    <source>
        <dbReference type="EMBL" id="MCF2514152.1"/>
    </source>
</evidence>
<evidence type="ECO:0000256" key="1">
    <source>
        <dbReference type="SAM" id="Phobius"/>
    </source>
</evidence>
<sequence length="139" mass="14149">MSAKQTIEAPSSPSLRERAIEAYDTARERAATARTDAKEGLGNAPLLTLGGGLALGAVIAALLPKTRVEDRVLGKVGGKITDSARAAADAAKEAGREKLSELNITRDAGASAVQSLVDGLREAARTSGEAALGAVRNKG</sequence>
<protein>
    <recommendedName>
        <fullName evidence="4">DUF3618 domain-containing protein</fullName>
    </recommendedName>
</protein>
<reference evidence="2" key="1">
    <citation type="submission" date="2022-01" db="EMBL/GenBank/DDBJ databases">
        <authorList>
            <person name="Jo J.-H."/>
            <person name="Im W.-T."/>
        </authorList>
    </citation>
    <scope>NUCLEOTIDE SEQUENCE</scope>
    <source>
        <strain evidence="2">G124</strain>
    </source>
</reference>
<dbReference type="AlphaFoldDB" id="A0A9X1QL57"/>